<dbReference type="Proteomes" id="UP001195483">
    <property type="component" value="Unassembled WGS sequence"/>
</dbReference>
<reference evidence="3" key="3">
    <citation type="submission" date="2023-05" db="EMBL/GenBank/DDBJ databases">
        <authorList>
            <person name="Smith C.H."/>
        </authorList>
    </citation>
    <scope>NUCLEOTIDE SEQUENCE</scope>
    <source>
        <strain evidence="3">CHS0354</strain>
        <tissue evidence="3">Mantle</tissue>
    </source>
</reference>
<dbReference type="Pfam" id="PF07662">
    <property type="entry name" value="Nucleos_tra2_C"/>
    <property type="match status" value="1"/>
</dbReference>
<comment type="caution">
    <text evidence="3">The sequence shown here is derived from an EMBL/GenBank/DDBJ whole genome shotgun (WGS) entry which is preliminary data.</text>
</comment>
<dbReference type="GO" id="GO:0005886">
    <property type="term" value="C:plasma membrane"/>
    <property type="evidence" value="ECO:0007669"/>
    <property type="project" value="TreeGrafter"/>
</dbReference>
<dbReference type="PANTHER" id="PTHR10590">
    <property type="entry name" value="SODIUM/NUCLEOSIDE COTRANSPORTER"/>
    <property type="match status" value="1"/>
</dbReference>
<evidence type="ECO:0000313" key="4">
    <source>
        <dbReference type="Proteomes" id="UP001195483"/>
    </source>
</evidence>
<dbReference type="InterPro" id="IPR008276">
    <property type="entry name" value="C_nuclsd_transpt"/>
</dbReference>
<keyword evidence="1" id="KW-1133">Transmembrane helix</keyword>
<evidence type="ECO:0000259" key="2">
    <source>
        <dbReference type="Pfam" id="PF07662"/>
    </source>
</evidence>
<proteinExistence type="predicted"/>
<protein>
    <recommendedName>
        <fullName evidence="2">Concentrative nucleoside transporter C-terminal domain-containing protein</fullName>
    </recommendedName>
</protein>
<dbReference type="GO" id="GO:0005415">
    <property type="term" value="F:nucleoside:sodium symporter activity"/>
    <property type="evidence" value="ECO:0007669"/>
    <property type="project" value="TreeGrafter"/>
</dbReference>
<keyword evidence="4" id="KW-1185">Reference proteome</keyword>
<gene>
    <name evidence="3" type="ORF">CHS0354_032797</name>
</gene>
<sequence length="204" mass="21568">MSAPAALAVSKLSLPETETPKIKSQKEIKITAGREVNILEAVSVGAADAIKLVAYVVVNLIAFLAFLTLLDSSMSYLGGRVGYPQMSFQIIFSYLFMPLSRVMGVAWEDCHIVGWLIGKKLILNEFLSFADLGQMIKDGGIADRSAVIATYILCGFGSMAAIGINFGSLSSACPSRRGDIATGIIRAFVGGNVACFMTACIAGV</sequence>
<feature type="domain" description="Concentrative nucleoside transporter C-terminal" evidence="2">
    <location>
        <begin position="1"/>
        <end position="203"/>
    </location>
</feature>
<name>A0AAE0VRR0_9BIVA</name>
<dbReference type="PANTHER" id="PTHR10590:SF4">
    <property type="entry name" value="SOLUTE CARRIER FAMILY 28 MEMBER 3"/>
    <property type="match status" value="1"/>
</dbReference>
<evidence type="ECO:0000313" key="3">
    <source>
        <dbReference type="EMBL" id="KAK3587596.1"/>
    </source>
</evidence>
<feature type="transmembrane region" description="Helical" evidence="1">
    <location>
        <begin position="184"/>
        <end position="203"/>
    </location>
</feature>
<dbReference type="AlphaFoldDB" id="A0AAE0VRR0"/>
<keyword evidence="1" id="KW-0472">Membrane</keyword>
<accession>A0AAE0VRR0</accession>
<feature type="transmembrane region" description="Helical" evidence="1">
    <location>
        <begin position="145"/>
        <end position="164"/>
    </location>
</feature>
<keyword evidence="1" id="KW-0812">Transmembrane</keyword>
<reference evidence="3" key="2">
    <citation type="journal article" date="2021" name="Genome Biol. Evol.">
        <title>Developing a high-quality reference genome for a parasitic bivalve with doubly uniparental inheritance (Bivalvia: Unionida).</title>
        <authorList>
            <person name="Smith C.H."/>
        </authorList>
    </citation>
    <scope>NUCLEOTIDE SEQUENCE</scope>
    <source>
        <strain evidence="3">CHS0354</strain>
        <tissue evidence="3">Mantle</tissue>
    </source>
</reference>
<feature type="transmembrane region" description="Helical" evidence="1">
    <location>
        <begin position="52"/>
        <end position="70"/>
    </location>
</feature>
<evidence type="ECO:0000256" key="1">
    <source>
        <dbReference type="SAM" id="Phobius"/>
    </source>
</evidence>
<dbReference type="InterPro" id="IPR011657">
    <property type="entry name" value="CNT_C_dom"/>
</dbReference>
<organism evidence="3 4">
    <name type="scientific">Potamilus streckersoni</name>
    <dbReference type="NCBI Taxonomy" id="2493646"/>
    <lineage>
        <taxon>Eukaryota</taxon>
        <taxon>Metazoa</taxon>
        <taxon>Spiralia</taxon>
        <taxon>Lophotrochozoa</taxon>
        <taxon>Mollusca</taxon>
        <taxon>Bivalvia</taxon>
        <taxon>Autobranchia</taxon>
        <taxon>Heteroconchia</taxon>
        <taxon>Palaeoheterodonta</taxon>
        <taxon>Unionida</taxon>
        <taxon>Unionoidea</taxon>
        <taxon>Unionidae</taxon>
        <taxon>Ambleminae</taxon>
        <taxon>Lampsilini</taxon>
        <taxon>Potamilus</taxon>
    </lineage>
</organism>
<dbReference type="EMBL" id="JAEAOA010001935">
    <property type="protein sequence ID" value="KAK3587596.1"/>
    <property type="molecule type" value="Genomic_DNA"/>
</dbReference>
<reference evidence="3" key="1">
    <citation type="journal article" date="2021" name="Genome Biol. Evol.">
        <title>A High-Quality Reference Genome for a Parasitic Bivalve with Doubly Uniparental Inheritance (Bivalvia: Unionida).</title>
        <authorList>
            <person name="Smith C.H."/>
        </authorList>
    </citation>
    <scope>NUCLEOTIDE SEQUENCE</scope>
    <source>
        <strain evidence="3">CHS0354</strain>
    </source>
</reference>